<dbReference type="InterPro" id="IPR011990">
    <property type="entry name" value="TPR-like_helical_dom_sf"/>
</dbReference>
<reference evidence="5" key="1">
    <citation type="journal article" date="2020" name="Stud. Mycol.">
        <title>101 Dothideomycetes genomes: a test case for predicting lifestyles and emergence of pathogens.</title>
        <authorList>
            <person name="Haridas S."/>
            <person name="Albert R."/>
            <person name="Binder M."/>
            <person name="Bloem J."/>
            <person name="Labutti K."/>
            <person name="Salamov A."/>
            <person name="Andreopoulos B."/>
            <person name="Baker S."/>
            <person name="Barry K."/>
            <person name="Bills G."/>
            <person name="Bluhm B."/>
            <person name="Cannon C."/>
            <person name="Castanera R."/>
            <person name="Culley D."/>
            <person name="Daum C."/>
            <person name="Ezra D."/>
            <person name="Gonzalez J."/>
            <person name="Henrissat B."/>
            <person name="Kuo A."/>
            <person name="Liang C."/>
            <person name="Lipzen A."/>
            <person name="Lutzoni F."/>
            <person name="Magnuson J."/>
            <person name="Mondo S."/>
            <person name="Nolan M."/>
            <person name="Ohm R."/>
            <person name="Pangilinan J."/>
            <person name="Park H.-J."/>
            <person name="Ramirez L."/>
            <person name="Alfaro M."/>
            <person name="Sun H."/>
            <person name="Tritt A."/>
            <person name="Yoshinaga Y."/>
            <person name="Zwiers L.-H."/>
            <person name="Turgeon B."/>
            <person name="Goodwin S."/>
            <person name="Spatafora J."/>
            <person name="Crous P."/>
            <person name="Grigoriev I."/>
        </authorList>
    </citation>
    <scope>NUCLEOTIDE SEQUENCE</scope>
    <source>
        <strain evidence="5">CBS 627.86</strain>
    </source>
</reference>
<evidence type="ECO:0000256" key="2">
    <source>
        <dbReference type="SAM" id="Phobius"/>
    </source>
</evidence>
<dbReference type="AlphaFoldDB" id="A0A6A5YEA5"/>
<gene>
    <name evidence="5" type="ORF">BDV96DRAFT_694735</name>
</gene>
<feature type="domain" description="DUF7779" evidence="4">
    <location>
        <begin position="518"/>
        <end position="594"/>
    </location>
</feature>
<evidence type="ECO:0000256" key="1">
    <source>
        <dbReference type="SAM" id="Coils"/>
    </source>
</evidence>
<dbReference type="GO" id="GO:0043531">
    <property type="term" value="F:ADP binding"/>
    <property type="evidence" value="ECO:0007669"/>
    <property type="project" value="InterPro"/>
</dbReference>
<feature type="transmembrane region" description="Helical" evidence="2">
    <location>
        <begin position="85"/>
        <end position="111"/>
    </location>
</feature>
<name>A0A6A5YEA5_9PLEO</name>
<evidence type="ECO:0000313" key="6">
    <source>
        <dbReference type="Proteomes" id="UP000799770"/>
    </source>
</evidence>
<dbReference type="InterPro" id="IPR002182">
    <property type="entry name" value="NB-ARC"/>
</dbReference>
<dbReference type="SUPFAM" id="SSF48452">
    <property type="entry name" value="TPR-like"/>
    <property type="match status" value="1"/>
</dbReference>
<feature type="domain" description="NB-ARC" evidence="3">
    <location>
        <begin position="261"/>
        <end position="426"/>
    </location>
</feature>
<dbReference type="InterPro" id="IPR056681">
    <property type="entry name" value="DUF7779"/>
</dbReference>
<evidence type="ECO:0000259" key="3">
    <source>
        <dbReference type="Pfam" id="PF00931"/>
    </source>
</evidence>
<keyword evidence="2" id="KW-0812">Transmembrane</keyword>
<dbReference type="Pfam" id="PF25000">
    <property type="entry name" value="DUF7779"/>
    <property type="match status" value="1"/>
</dbReference>
<keyword evidence="2" id="KW-1133">Transmembrane helix</keyword>
<dbReference type="EMBL" id="ML977376">
    <property type="protein sequence ID" value="KAF2105612.1"/>
    <property type="molecule type" value="Genomic_DNA"/>
</dbReference>
<feature type="coiled-coil region" evidence="1">
    <location>
        <begin position="759"/>
        <end position="786"/>
    </location>
</feature>
<dbReference type="Gene3D" id="3.40.50.300">
    <property type="entry name" value="P-loop containing nucleotide triphosphate hydrolases"/>
    <property type="match status" value="1"/>
</dbReference>
<accession>A0A6A5YEA5</accession>
<dbReference type="InterPro" id="IPR027417">
    <property type="entry name" value="P-loop_NTPase"/>
</dbReference>
<dbReference type="Proteomes" id="UP000799770">
    <property type="component" value="Unassembled WGS sequence"/>
</dbReference>
<dbReference type="Pfam" id="PF00931">
    <property type="entry name" value="NB-ARC"/>
    <property type="match status" value="1"/>
</dbReference>
<protein>
    <submittedName>
        <fullName evidence="5">Uncharacterized protein</fullName>
    </submittedName>
</protein>
<evidence type="ECO:0000259" key="4">
    <source>
        <dbReference type="Pfam" id="PF25000"/>
    </source>
</evidence>
<dbReference type="SUPFAM" id="SSF52540">
    <property type="entry name" value="P-loop containing nucleoside triphosphate hydrolases"/>
    <property type="match status" value="1"/>
</dbReference>
<keyword evidence="2" id="KW-0472">Membrane</keyword>
<sequence>MSEYFLDVEKEAAEYNKVLLERWHEALERSSNTLGKDKELAERLETPELFLSYLENQQQMSNAQWLAKMRTQIIPYIKAINSFSVLFLALLAAPATSVGFKIVWGVFFLSIQVCLQTEERCKNMLEIHKVLRQTLTKINRLSSKLHHGLEDDEDFKEALVEVYELVVKFWVEAIKHVRDTRMSKDPKEPWKTIRASLNCTVAEIEERYRIMKEVADDHAMEVPDGASNLPLRPAASTTREPKRRIFVLNIPENTQFQGRDELIERMHAHLSPKRRTSRLCCFTLYGLGGVGKTQAAAAYAYKYGSREILDAEYDAVLWINSENDAALRQSFVDIPFALKLDGVTGMTDPQRVRREVQNWFGETELNWLLVFDNVDCWDTITSCWPPGSSRGAIIITSRDWSLANKPASAGEELTKMGQSDSRTLFANLLGIFDQSDPDVTVAFDEILKLMDGLPLAIQQVASIITSYRFSLPKFLDLYRSNRHRMHQDRGASSYAFYKETLHSVWKFPSSEQEVAVQQLRHLLGVLSLMAPDNIPVNLLRQSIEGDGDLAEPRSIYGTEIMLQSSLLKLRSTAMIQQSSDTVSMHRLTQAAFLDFLDIAHRSEVFSAASILVHQAFPKQHRGDPLLTQWDVCSEYAPHARSLVEKWQELRRQDLVNAIPKELIQLLCNAAWYLREIHDFEGSLLFVDVGLDAMKQAGTSSAEWELLHAHLLNTRGVVLWNQYDYTESKDALERARDIRSRHMAKDNIELIGTKANLASLVAAEGHYEEAQELYRQAEQDHDESAEDAAAKRLASCRYAATQGRLHTELGNFSKAEDELKRSLGFLNAGEDNILYRRAIDYCFGNLRLAERDITDAKHHYGACLDGYPASVTGKDQIRSCGCYYKLGYIALLEGNVSFADEQLRKASVLASKIGSMGWQGRILTLQSDLLRKHPELAANRGDTPEKLSRRADAIRAALASQSAEEEGSGKEFHIYTPWQTR</sequence>
<keyword evidence="6" id="KW-1185">Reference proteome</keyword>
<dbReference type="PANTHER" id="PTHR35205:SF1">
    <property type="entry name" value="ZU5 DOMAIN-CONTAINING PROTEIN"/>
    <property type="match status" value="1"/>
</dbReference>
<dbReference type="Gene3D" id="1.25.40.10">
    <property type="entry name" value="Tetratricopeptide repeat domain"/>
    <property type="match status" value="2"/>
</dbReference>
<dbReference type="OrthoDB" id="3799082at2759"/>
<dbReference type="PANTHER" id="PTHR35205">
    <property type="entry name" value="NB-ARC AND TPR DOMAIN PROTEIN"/>
    <property type="match status" value="1"/>
</dbReference>
<organism evidence="5 6">
    <name type="scientific">Lophiotrema nucula</name>
    <dbReference type="NCBI Taxonomy" id="690887"/>
    <lineage>
        <taxon>Eukaryota</taxon>
        <taxon>Fungi</taxon>
        <taxon>Dikarya</taxon>
        <taxon>Ascomycota</taxon>
        <taxon>Pezizomycotina</taxon>
        <taxon>Dothideomycetes</taxon>
        <taxon>Pleosporomycetidae</taxon>
        <taxon>Pleosporales</taxon>
        <taxon>Lophiotremataceae</taxon>
        <taxon>Lophiotrema</taxon>
    </lineage>
</organism>
<evidence type="ECO:0000313" key="5">
    <source>
        <dbReference type="EMBL" id="KAF2105612.1"/>
    </source>
</evidence>
<proteinExistence type="predicted"/>
<keyword evidence="1" id="KW-0175">Coiled coil</keyword>